<accession>A0A0W0TLY9</accession>
<evidence type="ECO:0000313" key="2">
    <source>
        <dbReference type="Proteomes" id="UP000054773"/>
    </source>
</evidence>
<keyword evidence="2" id="KW-1185">Reference proteome</keyword>
<dbReference type="OrthoDB" id="5295974at2"/>
<dbReference type="STRING" id="448.Lery_1830"/>
<evidence type="ECO:0000313" key="1">
    <source>
        <dbReference type="EMBL" id="KTC96624.1"/>
    </source>
</evidence>
<comment type="caution">
    <text evidence="1">The sequence shown here is derived from an EMBL/GenBank/DDBJ whole genome shotgun (WGS) entry which is preliminary data.</text>
</comment>
<gene>
    <name evidence="1" type="ORF">Lery_1830</name>
</gene>
<organism evidence="1 2">
    <name type="scientific">Legionella erythra</name>
    <dbReference type="NCBI Taxonomy" id="448"/>
    <lineage>
        <taxon>Bacteria</taxon>
        <taxon>Pseudomonadati</taxon>
        <taxon>Pseudomonadota</taxon>
        <taxon>Gammaproteobacteria</taxon>
        <taxon>Legionellales</taxon>
        <taxon>Legionellaceae</taxon>
        <taxon>Legionella</taxon>
    </lineage>
</organism>
<reference evidence="1 2" key="1">
    <citation type="submission" date="2015-11" db="EMBL/GenBank/DDBJ databases">
        <title>Genomic analysis of 38 Legionella species identifies large and diverse effector repertoires.</title>
        <authorList>
            <person name="Burstein D."/>
            <person name="Amaro F."/>
            <person name="Zusman T."/>
            <person name="Lifshitz Z."/>
            <person name="Cohen O."/>
            <person name="Gilbert J.A."/>
            <person name="Pupko T."/>
            <person name="Shuman H.A."/>
            <person name="Segal G."/>
        </authorList>
    </citation>
    <scope>NUCLEOTIDE SEQUENCE [LARGE SCALE GENOMIC DNA]</scope>
    <source>
        <strain evidence="1 2">SE-32A-C8</strain>
    </source>
</reference>
<dbReference type="RefSeq" id="WP_058526970.1">
    <property type="nucleotide sequence ID" value="NZ_CAAAHY010000037.1"/>
</dbReference>
<protein>
    <recommendedName>
        <fullName evidence="3">Cofactor-independent phosphoglycerate mutase</fullName>
    </recommendedName>
</protein>
<evidence type="ECO:0008006" key="3">
    <source>
        <dbReference type="Google" id="ProtNLM"/>
    </source>
</evidence>
<dbReference type="PATRIC" id="fig|448.7.peg.1913"/>
<dbReference type="AlphaFoldDB" id="A0A0W0TLY9"/>
<dbReference type="EMBL" id="LNYA01000028">
    <property type="protein sequence ID" value="KTC96624.1"/>
    <property type="molecule type" value="Genomic_DNA"/>
</dbReference>
<sequence>MDVIINSACDDIPARSIPLVTQGHYLTNTLAALGYDPVNPPLADLLRRYHKLEGDWLIATPIHWQATHNDAMIIAAGDELALNEPLAKIWFAEVSQLLKEDGFELVYHSPDLWLVNTGGKGAGQFPAIHSMLHQSMMPVLQNMGESMFWQKLMTELQMFMSTHPLNSAKNRSMPVNGLWFWGGGELHTDHHRPLLSNDDLLLTVFPACRVLHEATFPADSVIVIGDGHPDAVTKLLKITAKTKRTQWYWNNAAYQCKRLPWWSRLWKK</sequence>
<dbReference type="Proteomes" id="UP000054773">
    <property type="component" value="Unassembled WGS sequence"/>
</dbReference>
<name>A0A0W0TLY9_LEGER</name>
<proteinExistence type="predicted"/>